<sequence length="207" mass="23204">MKAKMLMAVFFCGILAFTACKNNNEAKNNEEIEAQRQTELEMQQQKLESEANNIDTKLSTIDSLRKLHGLIETAQMDELLRVGKGPFTFFAPTNSAISEMNKATLDTLMLPEHREDLANLLQYHLIEEDLSYEELKNEIRDNDGEFELSSMDELGVITATLDGDKIVLIDEKGNKATIVKPDIKASNGVIHLIDGVLQFKGEEETAL</sequence>
<protein>
    <submittedName>
        <fullName evidence="3">Fasciclin</fullName>
    </submittedName>
</protein>
<dbReference type="OrthoDB" id="9800666at2"/>
<dbReference type="InterPro" id="IPR036378">
    <property type="entry name" value="FAS1_dom_sf"/>
</dbReference>
<organism evidence="3 4">
    <name type="scientific">Christiangramia fulva</name>
    <dbReference type="NCBI Taxonomy" id="2126553"/>
    <lineage>
        <taxon>Bacteria</taxon>
        <taxon>Pseudomonadati</taxon>
        <taxon>Bacteroidota</taxon>
        <taxon>Flavobacteriia</taxon>
        <taxon>Flavobacteriales</taxon>
        <taxon>Flavobacteriaceae</taxon>
        <taxon>Christiangramia</taxon>
    </lineage>
</organism>
<accession>A0A2R3Z1A7</accession>
<gene>
    <name evidence="3" type="ORF">C7S20_01490</name>
</gene>
<dbReference type="PANTHER" id="PTHR10900">
    <property type="entry name" value="PERIOSTIN-RELATED"/>
    <property type="match status" value="1"/>
</dbReference>
<dbReference type="AlphaFoldDB" id="A0A2R3Z1A7"/>
<proteinExistence type="predicted"/>
<dbReference type="GO" id="GO:0031012">
    <property type="term" value="C:extracellular matrix"/>
    <property type="evidence" value="ECO:0007669"/>
    <property type="project" value="TreeGrafter"/>
</dbReference>
<dbReference type="InterPro" id="IPR000782">
    <property type="entry name" value="FAS1_domain"/>
</dbReference>
<evidence type="ECO:0000259" key="2">
    <source>
        <dbReference type="PROSITE" id="PS50213"/>
    </source>
</evidence>
<dbReference type="PROSITE" id="PS51257">
    <property type="entry name" value="PROKAR_LIPOPROTEIN"/>
    <property type="match status" value="1"/>
</dbReference>
<dbReference type="Pfam" id="PF02469">
    <property type="entry name" value="Fasciclin"/>
    <property type="match status" value="1"/>
</dbReference>
<dbReference type="PANTHER" id="PTHR10900:SF77">
    <property type="entry name" value="FI19380P1"/>
    <property type="match status" value="1"/>
</dbReference>
<dbReference type="GO" id="GO:0007155">
    <property type="term" value="P:cell adhesion"/>
    <property type="evidence" value="ECO:0007669"/>
    <property type="project" value="TreeGrafter"/>
</dbReference>
<dbReference type="GO" id="GO:0005615">
    <property type="term" value="C:extracellular space"/>
    <property type="evidence" value="ECO:0007669"/>
    <property type="project" value="TreeGrafter"/>
</dbReference>
<keyword evidence="4" id="KW-1185">Reference proteome</keyword>
<feature type="signal peptide" evidence="1">
    <location>
        <begin position="1"/>
        <end position="21"/>
    </location>
</feature>
<dbReference type="RefSeq" id="WP_107010823.1">
    <property type="nucleotide sequence ID" value="NZ_CP028136.1"/>
</dbReference>
<feature type="domain" description="FAS1" evidence="2">
    <location>
        <begin position="51"/>
        <end position="197"/>
    </location>
</feature>
<dbReference type="EMBL" id="CP028136">
    <property type="protein sequence ID" value="AVR44039.1"/>
    <property type="molecule type" value="Genomic_DNA"/>
</dbReference>
<dbReference type="GO" id="GO:0030198">
    <property type="term" value="P:extracellular matrix organization"/>
    <property type="evidence" value="ECO:0007669"/>
    <property type="project" value="TreeGrafter"/>
</dbReference>
<dbReference type="GO" id="GO:0050839">
    <property type="term" value="F:cell adhesion molecule binding"/>
    <property type="evidence" value="ECO:0007669"/>
    <property type="project" value="TreeGrafter"/>
</dbReference>
<dbReference type="Gene3D" id="2.30.180.10">
    <property type="entry name" value="FAS1 domain"/>
    <property type="match status" value="1"/>
</dbReference>
<keyword evidence="1" id="KW-0732">Signal</keyword>
<dbReference type="KEGG" id="grs:C7S20_01490"/>
<dbReference type="SUPFAM" id="SSF82153">
    <property type="entry name" value="FAS1 domain"/>
    <property type="match status" value="1"/>
</dbReference>
<dbReference type="PROSITE" id="PS50213">
    <property type="entry name" value="FAS1"/>
    <property type="match status" value="1"/>
</dbReference>
<evidence type="ECO:0000313" key="3">
    <source>
        <dbReference type="EMBL" id="AVR44039.1"/>
    </source>
</evidence>
<evidence type="ECO:0000313" key="4">
    <source>
        <dbReference type="Proteomes" id="UP000241507"/>
    </source>
</evidence>
<name>A0A2R3Z1A7_9FLAO</name>
<dbReference type="SMART" id="SM00554">
    <property type="entry name" value="FAS1"/>
    <property type="match status" value="1"/>
</dbReference>
<reference evidence="4" key="1">
    <citation type="submission" date="2018-03" db="EMBL/GenBank/DDBJ databases">
        <title>Gramella fulva sp. nov., isolated from a dry surface of tidal flat.</title>
        <authorList>
            <person name="Hwang S.H."/>
            <person name="Hwang W.M."/>
            <person name="Kang K."/>
            <person name="Ahn T.-Y."/>
        </authorList>
    </citation>
    <scope>NUCLEOTIDE SEQUENCE [LARGE SCALE GENOMIC DNA]</scope>
    <source>
        <strain evidence="4">SH35</strain>
    </source>
</reference>
<dbReference type="Proteomes" id="UP000241507">
    <property type="component" value="Chromosome"/>
</dbReference>
<feature type="chain" id="PRO_5015301996" evidence="1">
    <location>
        <begin position="22"/>
        <end position="207"/>
    </location>
</feature>
<dbReference type="InterPro" id="IPR050904">
    <property type="entry name" value="Adhesion/Biosynth-related"/>
</dbReference>
<evidence type="ECO:0000256" key="1">
    <source>
        <dbReference type="SAM" id="SignalP"/>
    </source>
</evidence>